<evidence type="ECO:0000313" key="8">
    <source>
        <dbReference type="Proteomes" id="UP001244011"/>
    </source>
</evidence>
<dbReference type="Gene3D" id="6.10.140.2220">
    <property type="match status" value="1"/>
</dbReference>
<evidence type="ECO:0000256" key="3">
    <source>
        <dbReference type="ARBA" id="ARBA00022833"/>
    </source>
</evidence>
<feature type="domain" description="MYND-type" evidence="6">
    <location>
        <begin position="33"/>
        <end position="69"/>
    </location>
</feature>
<sequence length="400" mass="45215">MASTGAGPPEPEQPAPESSNDRTSPSNRPTKLCATCDKPTELGCSKCGNISYCSEPCQTADWPIHKLVCWQFHLFQESDRPTPWHIRAVIFPVYIPRPRFIWLRMINQYHRDTRQYLGDENYVEKQGWHNYACRTRPVNSQPLYFYSISPSCDSYNQRLPNAAIPALSSVPGLSFLWRGTVIATGEYGDLNMRDFRAAVDFLQAFPKNLALMDPARYQGPCVDGVKLNCDDAVAEHGVRHLQPVKMTEHMLAHHGPSRLLVFPTLQLVVRFAPPIGARARRGRNPHCVLALVQEKVFSRMSAKVMRLDDLKTLMQGTYGLGTMIMHRADRRPLLPVHVLALEEFVREKAELVADGQGKVWRDSIALHLRPENFAAFWPGFLDRHDMSTVGGLAPPSPFEM</sequence>
<keyword evidence="8" id="KW-1185">Reference proteome</keyword>
<dbReference type="GeneID" id="85305140"/>
<accession>A0AAJ0BXL2</accession>
<protein>
    <recommendedName>
        <fullName evidence="6">MYND-type domain-containing protein</fullName>
    </recommendedName>
</protein>
<proteinExistence type="predicted"/>
<keyword evidence="1" id="KW-0479">Metal-binding</keyword>
<keyword evidence="2 4" id="KW-0863">Zinc-finger</keyword>
<gene>
    <name evidence="7" type="ORF">QBC33DRAFT_117649</name>
</gene>
<comment type="caution">
    <text evidence="7">The sequence shown here is derived from an EMBL/GenBank/DDBJ whole genome shotgun (WGS) entry which is preliminary data.</text>
</comment>
<dbReference type="SUPFAM" id="SSF144232">
    <property type="entry name" value="HIT/MYND zinc finger-like"/>
    <property type="match status" value="1"/>
</dbReference>
<organism evidence="7 8">
    <name type="scientific">Phialemonium atrogriseum</name>
    <dbReference type="NCBI Taxonomy" id="1093897"/>
    <lineage>
        <taxon>Eukaryota</taxon>
        <taxon>Fungi</taxon>
        <taxon>Dikarya</taxon>
        <taxon>Ascomycota</taxon>
        <taxon>Pezizomycotina</taxon>
        <taxon>Sordariomycetes</taxon>
        <taxon>Sordariomycetidae</taxon>
        <taxon>Cephalothecales</taxon>
        <taxon>Cephalothecaceae</taxon>
        <taxon>Phialemonium</taxon>
    </lineage>
</organism>
<dbReference type="AlphaFoldDB" id="A0AAJ0BXL2"/>
<evidence type="ECO:0000259" key="6">
    <source>
        <dbReference type="PROSITE" id="PS50865"/>
    </source>
</evidence>
<evidence type="ECO:0000256" key="2">
    <source>
        <dbReference type="ARBA" id="ARBA00022771"/>
    </source>
</evidence>
<dbReference type="GO" id="GO:0008270">
    <property type="term" value="F:zinc ion binding"/>
    <property type="evidence" value="ECO:0007669"/>
    <property type="project" value="UniProtKB-KW"/>
</dbReference>
<evidence type="ECO:0000256" key="4">
    <source>
        <dbReference type="PROSITE-ProRule" id="PRU00134"/>
    </source>
</evidence>
<dbReference type="InterPro" id="IPR002893">
    <property type="entry name" value="Znf_MYND"/>
</dbReference>
<evidence type="ECO:0000256" key="1">
    <source>
        <dbReference type="ARBA" id="ARBA00022723"/>
    </source>
</evidence>
<dbReference type="Proteomes" id="UP001244011">
    <property type="component" value="Unassembled WGS sequence"/>
</dbReference>
<evidence type="ECO:0000313" key="7">
    <source>
        <dbReference type="EMBL" id="KAK1766358.1"/>
    </source>
</evidence>
<dbReference type="Pfam" id="PF01753">
    <property type="entry name" value="zf-MYND"/>
    <property type="match status" value="1"/>
</dbReference>
<reference evidence="7" key="1">
    <citation type="submission" date="2023-06" db="EMBL/GenBank/DDBJ databases">
        <title>Genome-scale phylogeny and comparative genomics of the fungal order Sordariales.</title>
        <authorList>
            <consortium name="Lawrence Berkeley National Laboratory"/>
            <person name="Hensen N."/>
            <person name="Bonometti L."/>
            <person name="Westerberg I."/>
            <person name="Brannstrom I.O."/>
            <person name="Guillou S."/>
            <person name="Cros-Aarteil S."/>
            <person name="Calhoun S."/>
            <person name="Haridas S."/>
            <person name="Kuo A."/>
            <person name="Mondo S."/>
            <person name="Pangilinan J."/>
            <person name="Riley R."/>
            <person name="Labutti K."/>
            <person name="Andreopoulos B."/>
            <person name="Lipzen A."/>
            <person name="Chen C."/>
            <person name="Yanf M."/>
            <person name="Daum C."/>
            <person name="Ng V."/>
            <person name="Clum A."/>
            <person name="Steindorff A."/>
            <person name="Ohm R."/>
            <person name="Martin F."/>
            <person name="Silar P."/>
            <person name="Natvig D."/>
            <person name="Lalanne C."/>
            <person name="Gautier V."/>
            <person name="Ament-Velasquez S.L."/>
            <person name="Kruys A."/>
            <person name="Hutchinson M.I."/>
            <person name="Powell A.J."/>
            <person name="Barry K."/>
            <person name="Miller A.N."/>
            <person name="Grigoriev I.V."/>
            <person name="Debuchy R."/>
            <person name="Gladieux P."/>
            <person name="Thoren M.H."/>
            <person name="Johannesson H."/>
        </authorList>
    </citation>
    <scope>NUCLEOTIDE SEQUENCE</scope>
    <source>
        <strain evidence="7">8032-3</strain>
    </source>
</reference>
<dbReference type="RefSeq" id="XP_060282571.1">
    <property type="nucleotide sequence ID" value="XM_060421953.1"/>
</dbReference>
<dbReference type="EMBL" id="MU839012">
    <property type="protein sequence ID" value="KAK1766358.1"/>
    <property type="molecule type" value="Genomic_DNA"/>
</dbReference>
<feature type="region of interest" description="Disordered" evidence="5">
    <location>
        <begin position="1"/>
        <end position="30"/>
    </location>
</feature>
<dbReference type="PROSITE" id="PS01360">
    <property type="entry name" value="ZF_MYND_1"/>
    <property type="match status" value="1"/>
</dbReference>
<keyword evidence="3" id="KW-0862">Zinc</keyword>
<name>A0AAJ0BXL2_9PEZI</name>
<dbReference type="PROSITE" id="PS50865">
    <property type="entry name" value="ZF_MYND_2"/>
    <property type="match status" value="1"/>
</dbReference>
<evidence type="ECO:0000256" key="5">
    <source>
        <dbReference type="SAM" id="MobiDB-lite"/>
    </source>
</evidence>